<dbReference type="PANTHER" id="PTHR11177:SF317">
    <property type="entry name" value="CHITINASE 12-RELATED"/>
    <property type="match status" value="1"/>
</dbReference>
<dbReference type="SUPFAM" id="SSF51445">
    <property type="entry name" value="(Trans)glycosidases"/>
    <property type="match status" value="1"/>
</dbReference>
<dbReference type="AlphaFoldDB" id="A0A9X1V1F5"/>
<dbReference type="GO" id="GO:0008061">
    <property type="term" value="F:chitin binding"/>
    <property type="evidence" value="ECO:0007669"/>
    <property type="project" value="InterPro"/>
</dbReference>
<keyword evidence="3" id="KW-0146">Chitin degradation</keyword>
<evidence type="ECO:0000313" key="6">
    <source>
        <dbReference type="Proteomes" id="UP001139226"/>
    </source>
</evidence>
<dbReference type="SUPFAM" id="SSF54556">
    <property type="entry name" value="Chitinase insertion domain"/>
    <property type="match status" value="1"/>
</dbReference>
<dbReference type="Gene3D" id="3.10.50.10">
    <property type="match status" value="1"/>
</dbReference>
<feature type="domain" description="GH18" evidence="4">
    <location>
        <begin position="46"/>
        <end position="380"/>
    </location>
</feature>
<evidence type="ECO:0000313" key="5">
    <source>
        <dbReference type="EMBL" id="MCH4822450.1"/>
    </source>
</evidence>
<evidence type="ECO:0000256" key="1">
    <source>
        <dbReference type="ARBA" id="ARBA00000822"/>
    </source>
</evidence>
<name>A0A9X1V1F5_9FLAO</name>
<dbReference type="GO" id="GO:0005975">
    <property type="term" value="P:carbohydrate metabolic process"/>
    <property type="evidence" value="ECO:0007669"/>
    <property type="project" value="InterPro"/>
</dbReference>
<gene>
    <name evidence="5" type="ORF">ML462_04630</name>
</gene>
<dbReference type="EMBL" id="JAKVTV010000001">
    <property type="protein sequence ID" value="MCH4822450.1"/>
    <property type="molecule type" value="Genomic_DNA"/>
</dbReference>
<dbReference type="PANTHER" id="PTHR11177">
    <property type="entry name" value="CHITINASE"/>
    <property type="match status" value="1"/>
</dbReference>
<dbReference type="CDD" id="cd06548">
    <property type="entry name" value="GH18_chitinase"/>
    <property type="match status" value="1"/>
</dbReference>
<evidence type="ECO:0000259" key="4">
    <source>
        <dbReference type="PROSITE" id="PS51910"/>
    </source>
</evidence>
<dbReference type="GO" id="GO:0006032">
    <property type="term" value="P:chitin catabolic process"/>
    <property type="evidence" value="ECO:0007669"/>
    <property type="project" value="UniProtKB-KW"/>
</dbReference>
<comment type="caution">
    <text evidence="5">The sequence shown here is derived from an EMBL/GenBank/DDBJ whole genome shotgun (WGS) entry which is preliminary data.</text>
</comment>
<dbReference type="Proteomes" id="UP001139226">
    <property type="component" value="Unassembled WGS sequence"/>
</dbReference>
<evidence type="ECO:0000256" key="2">
    <source>
        <dbReference type="ARBA" id="ARBA00012729"/>
    </source>
</evidence>
<proteinExistence type="predicted"/>
<keyword evidence="5" id="KW-0378">Hydrolase</keyword>
<dbReference type="PROSITE" id="PS51910">
    <property type="entry name" value="GH18_2"/>
    <property type="match status" value="1"/>
</dbReference>
<keyword evidence="6" id="KW-1185">Reference proteome</keyword>
<keyword evidence="3" id="KW-0119">Carbohydrate metabolism</keyword>
<comment type="catalytic activity">
    <reaction evidence="1">
        <text>Random endo-hydrolysis of N-acetyl-beta-D-glucosaminide (1-&gt;4)-beta-linkages in chitin and chitodextrins.</text>
        <dbReference type="EC" id="3.2.1.14"/>
    </reaction>
</comment>
<dbReference type="InterPro" id="IPR017853">
    <property type="entry name" value="GH"/>
</dbReference>
<evidence type="ECO:0000256" key="3">
    <source>
        <dbReference type="ARBA" id="ARBA00023024"/>
    </source>
</evidence>
<reference evidence="5" key="1">
    <citation type="submission" date="2022-03" db="EMBL/GenBank/DDBJ databases">
        <title>Gramella crocea sp. nov., isolated from activated sludge of a seafood processing plant.</title>
        <authorList>
            <person name="Zhang X."/>
        </authorList>
    </citation>
    <scope>NUCLEOTIDE SEQUENCE</scope>
    <source>
        <strain evidence="5">YJ019</strain>
    </source>
</reference>
<sequence length="382" mass="43205">MKKFILITRSVIVVFLVSFCFSCKDKTEEKAELSEIEEFSVKNDDFKVIAYWTGSEKIKPETAKKLDQVIYSFLHLDGNILKVTERDSLSLRHLDSVRKSNPDLKILISLGGWGGCETCSEVFSSEKGRSDFTNSVQEILKDYNADGIDLDWEYPAIAGYQGHAFKPEDRENFTLLVKSLRNSVGEDKVISLAAGGFKDFLDKSVEWDKVMPLVDHVNIMTYDMVGGGSTKTGHHTSLYSTKGQRSSADRSIQYLDSLGVPLEKMVIGAAFYARVWENVTDSLNGLYQQGRFKESVLYRDLENYAKRSNGFEYFWDNEASAPYIYNAEKEVFITYDDSLSVSGKTVYALDNNLGGIMFWRLSGDKPQGLLDVINNEINNHEN</sequence>
<accession>A0A9X1V1F5</accession>
<dbReference type="InterPro" id="IPR029070">
    <property type="entry name" value="Chitinase_insertion_sf"/>
</dbReference>
<dbReference type="InterPro" id="IPR050314">
    <property type="entry name" value="Glycosyl_Hydrlase_18"/>
</dbReference>
<dbReference type="RefSeq" id="WP_240712579.1">
    <property type="nucleotide sequence ID" value="NZ_JAKVTV010000001.1"/>
</dbReference>
<dbReference type="Pfam" id="PF00704">
    <property type="entry name" value="Glyco_hydro_18"/>
    <property type="match status" value="1"/>
</dbReference>
<organism evidence="5 6">
    <name type="scientific">Christiangramia lutea</name>
    <dbReference type="NCBI Taxonomy" id="1607951"/>
    <lineage>
        <taxon>Bacteria</taxon>
        <taxon>Pseudomonadati</taxon>
        <taxon>Bacteroidota</taxon>
        <taxon>Flavobacteriia</taxon>
        <taxon>Flavobacteriales</taxon>
        <taxon>Flavobacteriaceae</taxon>
        <taxon>Christiangramia</taxon>
    </lineage>
</organism>
<dbReference type="GO" id="GO:0008843">
    <property type="term" value="F:endochitinase activity"/>
    <property type="evidence" value="ECO:0007669"/>
    <property type="project" value="UniProtKB-EC"/>
</dbReference>
<protein>
    <recommendedName>
        <fullName evidence="2">chitinase</fullName>
        <ecNumber evidence="2">3.2.1.14</ecNumber>
    </recommendedName>
</protein>
<dbReference type="EC" id="3.2.1.14" evidence="2"/>
<dbReference type="InterPro" id="IPR001223">
    <property type="entry name" value="Glyco_hydro18_cat"/>
</dbReference>
<keyword evidence="3" id="KW-0624">Polysaccharide degradation</keyword>
<dbReference type="SMART" id="SM00636">
    <property type="entry name" value="Glyco_18"/>
    <property type="match status" value="1"/>
</dbReference>
<dbReference type="InterPro" id="IPR011583">
    <property type="entry name" value="Chitinase_II/V-like_cat"/>
</dbReference>
<dbReference type="Gene3D" id="3.20.20.80">
    <property type="entry name" value="Glycosidases"/>
    <property type="match status" value="1"/>
</dbReference>